<feature type="domain" description="Peptidase M20 dimerisation" evidence="3">
    <location>
        <begin position="209"/>
        <end position="282"/>
    </location>
</feature>
<dbReference type="Proteomes" id="UP000614200">
    <property type="component" value="Unassembled WGS sequence"/>
</dbReference>
<dbReference type="SUPFAM" id="SSF53187">
    <property type="entry name" value="Zn-dependent exopeptidases"/>
    <property type="match status" value="1"/>
</dbReference>
<keyword evidence="2" id="KW-0862">Zinc</keyword>
<comment type="cofactor">
    <cofactor evidence="1">
        <name>Zn(2+)</name>
        <dbReference type="ChEBI" id="CHEBI:29105"/>
    </cofactor>
</comment>
<dbReference type="PANTHER" id="PTHR42994">
    <property type="entry name" value="PEPTIDASE T"/>
    <property type="match status" value="1"/>
</dbReference>
<proteinExistence type="predicted"/>
<dbReference type="RefSeq" id="WP_194700440.1">
    <property type="nucleotide sequence ID" value="NZ_JADKNH010000002.1"/>
</dbReference>
<dbReference type="EMBL" id="JADKNH010000002">
    <property type="protein sequence ID" value="MBF4692199.1"/>
    <property type="molecule type" value="Genomic_DNA"/>
</dbReference>
<evidence type="ECO:0000256" key="2">
    <source>
        <dbReference type="ARBA" id="ARBA00022833"/>
    </source>
</evidence>
<dbReference type="Gene3D" id="3.30.70.360">
    <property type="match status" value="1"/>
</dbReference>
<protein>
    <submittedName>
        <fullName evidence="4">M20/M25/M40 family metallo-hydrolase</fullName>
    </submittedName>
</protein>
<name>A0ABR9ZP56_9FIRM</name>
<dbReference type="InterPro" id="IPR036264">
    <property type="entry name" value="Bact_exopeptidase_dim_dom"/>
</dbReference>
<evidence type="ECO:0000313" key="4">
    <source>
        <dbReference type="EMBL" id="MBF4692199.1"/>
    </source>
</evidence>
<gene>
    <name evidence="4" type="ORF">ISU02_03685</name>
</gene>
<dbReference type="Pfam" id="PF07687">
    <property type="entry name" value="M20_dimer"/>
    <property type="match status" value="1"/>
</dbReference>
<dbReference type="PANTHER" id="PTHR42994:SF2">
    <property type="entry name" value="PEPTIDASE"/>
    <property type="match status" value="1"/>
</dbReference>
<organism evidence="4 5">
    <name type="scientific">Fusibacter ferrireducens</name>
    <dbReference type="NCBI Taxonomy" id="2785058"/>
    <lineage>
        <taxon>Bacteria</taxon>
        <taxon>Bacillati</taxon>
        <taxon>Bacillota</taxon>
        <taxon>Clostridia</taxon>
        <taxon>Eubacteriales</taxon>
        <taxon>Eubacteriales Family XII. Incertae Sedis</taxon>
        <taxon>Fusibacter</taxon>
    </lineage>
</organism>
<evidence type="ECO:0000313" key="5">
    <source>
        <dbReference type="Proteomes" id="UP000614200"/>
    </source>
</evidence>
<sequence length="387" mass="42695">MDKIMNRPNNERMLSRFIEIAGIPGESKNELKIAEYLKSEYESLGFTVKFDKANEIIGGNIGNLYAYWEGVDQTVPPILFSCHMDTIFPVHDLNVVIEDGKVHSDGKTILGCDDRGAVAAYLEGIKMIQETNVTCGPIEVICSISEQRGLLGARNLDNSLVHAKDGYVFDHDGDYGKQIVYWNGYSYYVDIEIFGPQKQNGHFVLNTGATNAFVIAADFLKSVKLGDVDEYTKANLGLINGGEGRTIVPASVKLEGNVRSLTKENLDKQLSHIKDIAESVAGGYGGHAVVEIRKSFDGYKLEENNPLIQCAIMASTALDIEYHLEETMGGADANALREHGINAMTMGSGFQLIHTTDEYVTLDNLYVSGPYISALIQAWYLFHKKMT</sequence>
<dbReference type="Pfam" id="PF01546">
    <property type="entry name" value="Peptidase_M20"/>
    <property type="match status" value="1"/>
</dbReference>
<evidence type="ECO:0000256" key="1">
    <source>
        <dbReference type="ARBA" id="ARBA00001947"/>
    </source>
</evidence>
<keyword evidence="5" id="KW-1185">Reference proteome</keyword>
<comment type="caution">
    <text evidence="4">The sequence shown here is derived from an EMBL/GenBank/DDBJ whole genome shotgun (WGS) entry which is preliminary data.</text>
</comment>
<dbReference type="InterPro" id="IPR002933">
    <property type="entry name" value="Peptidase_M20"/>
</dbReference>
<evidence type="ECO:0000259" key="3">
    <source>
        <dbReference type="Pfam" id="PF07687"/>
    </source>
</evidence>
<dbReference type="SUPFAM" id="SSF55031">
    <property type="entry name" value="Bacterial exopeptidase dimerisation domain"/>
    <property type="match status" value="1"/>
</dbReference>
<dbReference type="Gene3D" id="3.40.630.10">
    <property type="entry name" value="Zn peptidases"/>
    <property type="match status" value="1"/>
</dbReference>
<accession>A0ABR9ZP56</accession>
<reference evidence="4 5" key="1">
    <citation type="submission" date="2020-11" db="EMBL/GenBank/DDBJ databases">
        <title>Fusibacter basophilias sp. nov.</title>
        <authorList>
            <person name="Qiu D."/>
        </authorList>
    </citation>
    <scope>NUCLEOTIDE SEQUENCE [LARGE SCALE GENOMIC DNA]</scope>
    <source>
        <strain evidence="4 5">Q10-2</strain>
    </source>
</reference>
<dbReference type="InterPro" id="IPR011650">
    <property type="entry name" value="Peptidase_M20_dimer"/>
</dbReference>